<evidence type="ECO:0000313" key="1">
    <source>
        <dbReference type="EMBL" id="TDG37114.1"/>
    </source>
</evidence>
<evidence type="ECO:0000313" key="2">
    <source>
        <dbReference type="Proteomes" id="UP000295668"/>
    </source>
</evidence>
<name>A0A4R5MN11_9SPHI</name>
<protein>
    <submittedName>
        <fullName evidence="1">Uncharacterized protein</fullName>
    </submittedName>
</protein>
<proteinExistence type="predicted"/>
<dbReference type="EMBL" id="SJCY01000002">
    <property type="protein sequence ID" value="TDG37114.1"/>
    <property type="molecule type" value="Genomic_DNA"/>
</dbReference>
<organism evidence="1 2">
    <name type="scientific">Pedobacter changchengzhani</name>
    <dbReference type="NCBI Taxonomy" id="2529274"/>
    <lineage>
        <taxon>Bacteria</taxon>
        <taxon>Pseudomonadati</taxon>
        <taxon>Bacteroidota</taxon>
        <taxon>Sphingobacteriia</taxon>
        <taxon>Sphingobacteriales</taxon>
        <taxon>Sphingobacteriaceae</taxon>
        <taxon>Pedobacter</taxon>
    </lineage>
</organism>
<comment type="caution">
    <text evidence="1">The sequence shown here is derived from an EMBL/GenBank/DDBJ whole genome shotgun (WGS) entry which is preliminary data.</text>
</comment>
<dbReference type="Proteomes" id="UP000295668">
    <property type="component" value="Unassembled WGS sequence"/>
</dbReference>
<dbReference type="AlphaFoldDB" id="A0A4R5MN11"/>
<gene>
    <name evidence="1" type="ORF">EZJ43_03055</name>
</gene>
<sequence length="97" mass="11528">MKTNKEIYQHHLKNSIAVLGETVKELETVIINLAMSGELAELNDQFDENDDMTFKYEDFRKLSDYNVRLLYCLYDFIDDKRKEIMNVNGLEEEELEN</sequence>
<accession>A0A4R5MN11</accession>
<keyword evidence="2" id="KW-1185">Reference proteome</keyword>
<reference evidence="1 2" key="1">
    <citation type="submission" date="2019-02" db="EMBL/GenBank/DDBJ databases">
        <title>Pedobacter sp. nov., a novel speices isolated from soil of pinguins habitat in Antarcitica.</title>
        <authorList>
            <person name="He R.-H."/>
        </authorList>
    </citation>
    <scope>NUCLEOTIDE SEQUENCE [LARGE SCALE GENOMIC DNA]</scope>
    <source>
        <strain evidence="1 2">E01020</strain>
    </source>
</reference>
<dbReference type="RefSeq" id="WP_133261206.1">
    <property type="nucleotide sequence ID" value="NZ_SJCY01000002.1"/>
</dbReference>